<proteinExistence type="predicted"/>
<organism evidence="1 2">
    <name type="scientific">Sulfitobacter pacificus</name>
    <dbReference type="NCBI Taxonomy" id="1499314"/>
    <lineage>
        <taxon>Bacteria</taxon>
        <taxon>Pseudomonadati</taxon>
        <taxon>Pseudomonadota</taxon>
        <taxon>Alphaproteobacteria</taxon>
        <taxon>Rhodobacterales</taxon>
        <taxon>Roseobacteraceae</taxon>
        <taxon>Sulfitobacter</taxon>
    </lineage>
</organism>
<reference evidence="1" key="1">
    <citation type="journal article" date="2014" name="Int. J. Syst. Evol. Microbiol.">
        <title>Complete genome of a new Firmicutes species belonging to the dominant human colonic microbiota ('Ruminococcus bicirculans') reveals two chromosomes and a selective capacity to utilize plant glucans.</title>
        <authorList>
            <consortium name="NISC Comparative Sequencing Program"/>
            <person name="Wegmann U."/>
            <person name="Louis P."/>
            <person name="Goesmann A."/>
            <person name="Henrissat B."/>
            <person name="Duncan S.H."/>
            <person name="Flint H.J."/>
        </authorList>
    </citation>
    <scope>NUCLEOTIDE SEQUENCE</scope>
    <source>
        <strain evidence="1">NBRC 109915</strain>
    </source>
</reference>
<sequence>MPRENLPFTRDQLKARPVLILAHISDKQAGFTRTDILRGLANHISDPLELRTASDQVMASSELVQISKGTRTQYTTREYLTAERSLETVASEMAQSGGFKVGPSNIGRAIKRENDRLQNRSRGQLSDEQVAAIDHILRPNQLSSVVGLAGVGKKHVAGRGARRVGAAGLYGSRRSFGG</sequence>
<gene>
    <name evidence="1" type="ORF">GCM10007927_07410</name>
</gene>
<name>A0ABQ5VEK3_9RHOB</name>
<dbReference type="RefSeq" id="WP_284370692.1">
    <property type="nucleotide sequence ID" value="NZ_BSNL01000001.1"/>
</dbReference>
<accession>A0ABQ5VEK3</accession>
<evidence type="ECO:0000313" key="1">
    <source>
        <dbReference type="EMBL" id="GLQ25938.1"/>
    </source>
</evidence>
<evidence type="ECO:0000313" key="2">
    <source>
        <dbReference type="Proteomes" id="UP001161388"/>
    </source>
</evidence>
<keyword evidence="2" id="KW-1185">Reference proteome</keyword>
<dbReference type="Proteomes" id="UP001161388">
    <property type="component" value="Unassembled WGS sequence"/>
</dbReference>
<dbReference type="EMBL" id="BSNL01000001">
    <property type="protein sequence ID" value="GLQ25938.1"/>
    <property type="molecule type" value="Genomic_DNA"/>
</dbReference>
<protein>
    <submittedName>
        <fullName evidence="1">Uncharacterized protein</fullName>
    </submittedName>
</protein>
<comment type="caution">
    <text evidence="1">The sequence shown here is derived from an EMBL/GenBank/DDBJ whole genome shotgun (WGS) entry which is preliminary data.</text>
</comment>
<reference evidence="1" key="2">
    <citation type="submission" date="2023-01" db="EMBL/GenBank/DDBJ databases">
        <title>Draft genome sequence of Sulfitobacter pacificus strain NBRC 109915.</title>
        <authorList>
            <person name="Sun Q."/>
            <person name="Mori K."/>
        </authorList>
    </citation>
    <scope>NUCLEOTIDE SEQUENCE</scope>
    <source>
        <strain evidence="1">NBRC 109915</strain>
    </source>
</reference>